<organism evidence="2 3">
    <name type="scientific">Heracleum sosnowskyi</name>
    <dbReference type="NCBI Taxonomy" id="360622"/>
    <lineage>
        <taxon>Eukaryota</taxon>
        <taxon>Viridiplantae</taxon>
        <taxon>Streptophyta</taxon>
        <taxon>Embryophyta</taxon>
        <taxon>Tracheophyta</taxon>
        <taxon>Spermatophyta</taxon>
        <taxon>Magnoliopsida</taxon>
        <taxon>eudicotyledons</taxon>
        <taxon>Gunneridae</taxon>
        <taxon>Pentapetalae</taxon>
        <taxon>asterids</taxon>
        <taxon>campanulids</taxon>
        <taxon>Apiales</taxon>
        <taxon>Apiaceae</taxon>
        <taxon>Apioideae</taxon>
        <taxon>apioid superclade</taxon>
        <taxon>Tordylieae</taxon>
        <taxon>Tordyliinae</taxon>
        <taxon>Heracleum</taxon>
    </lineage>
</organism>
<evidence type="ECO:0008006" key="4">
    <source>
        <dbReference type="Google" id="ProtNLM"/>
    </source>
</evidence>
<evidence type="ECO:0000313" key="2">
    <source>
        <dbReference type="EMBL" id="KAK1401942.1"/>
    </source>
</evidence>
<evidence type="ECO:0000256" key="1">
    <source>
        <dbReference type="SAM" id="Phobius"/>
    </source>
</evidence>
<accession>A0AAD8NAI5</accession>
<gene>
    <name evidence="2" type="ORF">POM88_001547</name>
</gene>
<sequence>MAIHPNDLSSSSTAGVIIKLYPNHDPSSSAVNTTIDRPTQDYVDDPNSCHNLIRDLVFWRLIMVVLVIILGFVFLIFYGTRNVKSPNLAIDSLTLSNLSVSSRLNQISADWNVQMSLKPVDSHGYLKFSNISLLISYNDKITWNTYLTSFHVSPKNPPMHFGKEFLVWSGNVDDSTISDIRQHINAGKVVKFNVVLSAWVKPTYVNGWVRNLLLDGYWWMMNCENVELFFGTADASRGQMLNASHTCKFEKFYTS</sequence>
<keyword evidence="3" id="KW-1185">Reference proteome</keyword>
<reference evidence="2" key="2">
    <citation type="submission" date="2023-05" db="EMBL/GenBank/DDBJ databases">
        <authorList>
            <person name="Schelkunov M.I."/>
        </authorList>
    </citation>
    <scope>NUCLEOTIDE SEQUENCE</scope>
    <source>
        <strain evidence="2">Hsosn_3</strain>
        <tissue evidence="2">Leaf</tissue>
    </source>
</reference>
<dbReference type="Proteomes" id="UP001237642">
    <property type="component" value="Unassembled WGS sequence"/>
</dbReference>
<protein>
    <recommendedName>
        <fullName evidence="4">Late embryogenesis abundant protein LEA-2 subgroup domain-containing protein</fullName>
    </recommendedName>
</protein>
<dbReference type="EMBL" id="JAUIZM010000001">
    <property type="protein sequence ID" value="KAK1401942.1"/>
    <property type="molecule type" value="Genomic_DNA"/>
</dbReference>
<keyword evidence="1" id="KW-1133">Transmembrane helix</keyword>
<keyword evidence="1" id="KW-0472">Membrane</keyword>
<keyword evidence="1" id="KW-0812">Transmembrane</keyword>
<reference evidence="2" key="1">
    <citation type="submission" date="2023-02" db="EMBL/GenBank/DDBJ databases">
        <title>Genome of toxic invasive species Heracleum sosnowskyi carries increased number of genes despite the absence of recent whole-genome duplications.</title>
        <authorList>
            <person name="Schelkunov M."/>
            <person name="Shtratnikova V."/>
            <person name="Makarenko M."/>
            <person name="Klepikova A."/>
            <person name="Omelchenko D."/>
            <person name="Novikova G."/>
            <person name="Obukhova E."/>
            <person name="Bogdanov V."/>
            <person name="Penin A."/>
            <person name="Logacheva M."/>
        </authorList>
    </citation>
    <scope>NUCLEOTIDE SEQUENCE</scope>
    <source>
        <strain evidence="2">Hsosn_3</strain>
        <tissue evidence="2">Leaf</tissue>
    </source>
</reference>
<comment type="caution">
    <text evidence="2">The sequence shown here is derived from an EMBL/GenBank/DDBJ whole genome shotgun (WGS) entry which is preliminary data.</text>
</comment>
<evidence type="ECO:0000313" key="3">
    <source>
        <dbReference type="Proteomes" id="UP001237642"/>
    </source>
</evidence>
<proteinExistence type="predicted"/>
<feature type="transmembrane region" description="Helical" evidence="1">
    <location>
        <begin position="57"/>
        <end position="78"/>
    </location>
</feature>
<name>A0AAD8NAI5_9APIA</name>
<dbReference type="AlphaFoldDB" id="A0AAD8NAI5"/>